<gene>
    <name evidence="4" type="ORF">ACM46_02925</name>
</gene>
<dbReference type="AlphaFoldDB" id="A0A0J7IL05"/>
<evidence type="ECO:0000313" key="4">
    <source>
        <dbReference type="EMBL" id="KMQ66968.1"/>
    </source>
</evidence>
<protein>
    <recommendedName>
        <fullName evidence="3">ATP-grasp domain-containing protein</fullName>
    </recommendedName>
</protein>
<reference evidence="4 5" key="1">
    <citation type="journal article" date="2013" name="Int. J. Syst. Evol. Microbiol.">
        <title>Chryseobacterium angstadtii sp. nov., isolated from a newt tank.</title>
        <authorList>
            <person name="Kirk K.E."/>
            <person name="Hoffman J.A."/>
            <person name="Smith K.A."/>
            <person name="Strahan B.L."/>
            <person name="Failor K.C."/>
            <person name="Krebs J.E."/>
            <person name="Gale A.N."/>
            <person name="Do T.D."/>
            <person name="Sontag T.C."/>
            <person name="Batties A.M."/>
            <person name="Mistiszyn K."/>
            <person name="Newman J.D."/>
        </authorList>
    </citation>
    <scope>NUCLEOTIDE SEQUENCE [LARGE SCALE GENOMIC DNA]</scope>
    <source>
        <strain evidence="4 5">KM</strain>
    </source>
</reference>
<feature type="domain" description="ATP-grasp" evidence="3">
    <location>
        <begin position="57"/>
        <end position="309"/>
    </location>
</feature>
<evidence type="ECO:0000313" key="5">
    <source>
        <dbReference type="Proteomes" id="UP000036261"/>
    </source>
</evidence>
<dbReference type="PATRIC" id="fig|558151.6.peg.612"/>
<keyword evidence="2" id="KW-0472">Membrane</keyword>
<dbReference type="Proteomes" id="UP000036261">
    <property type="component" value="Unassembled WGS sequence"/>
</dbReference>
<dbReference type="GO" id="GO:0046872">
    <property type="term" value="F:metal ion binding"/>
    <property type="evidence" value="ECO:0007669"/>
    <property type="project" value="InterPro"/>
</dbReference>
<feature type="transmembrane region" description="Helical" evidence="2">
    <location>
        <begin position="12"/>
        <end position="30"/>
    </location>
</feature>
<dbReference type="SUPFAM" id="SSF56059">
    <property type="entry name" value="Glutathione synthetase ATP-binding domain-like"/>
    <property type="match status" value="1"/>
</dbReference>
<dbReference type="Gene3D" id="3.30.470.20">
    <property type="entry name" value="ATP-grasp fold, B domain"/>
    <property type="match status" value="1"/>
</dbReference>
<sequence length="340" mass="40217">MKYKWYRLTHWEFWPMWAIYLPCIFYYAWISIKSRSFGFFNAVNPGILHGGMTLEDKNFINKLLPQEYRAKSFLLQDDIDLEKIESIMSAGGLKYPVILKPNNGCRGRNVELIHSRQCIKKYLQNFRKEDLLLEEYIDYPNEIGIFYVRFPNEKKGFISGIVEKKGIEVRGDGRQTLTELIAYNLRYHQFYPEIFQNGVYNKDYIPENNERIILSSIGNHARGSTFYDASEKTSQKLNDVFNEICSSLDGFYYGRFDIKFNTWEELEAGKNFKIIELNGAASEPTFIYDPKHSYFFGIKKIMEHWGYMYRIASINKEMGHHFTNTKDCWILLKEFNPFAV</sequence>
<accession>A0A0J7IL05</accession>
<dbReference type="STRING" id="558151.ACM46_02925"/>
<dbReference type="EMBL" id="LFND01000001">
    <property type="protein sequence ID" value="KMQ66968.1"/>
    <property type="molecule type" value="Genomic_DNA"/>
</dbReference>
<dbReference type="InterPro" id="IPR011761">
    <property type="entry name" value="ATP-grasp"/>
</dbReference>
<keyword evidence="1" id="KW-0547">Nucleotide-binding</keyword>
<keyword evidence="2" id="KW-0812">Transmembrane</keyword>
<organism evidence="4 5">
    <name type="scientific">Chryseobacterium angstadtii</name>
    <dbReference type="NCBI Taxonomy" id="558151"/>
    <lineage>
        <taxon>Bacteria</taxon>
        <taxon>Pseudomonadati</taxon>
        <taxon>Bacteroidota</taxon>
        <taxon>Flavobacteriia</taxon>
        <taxon>Flavobacteriales</taxon>
        <taxon>Weeksellaceae</taxon>
        <taxon>Chryseobacterium group</taxon>
        <taxon>Chryseobacterium</taxon>
    </lineage>
</organism>
<keyword evidence="5" id="KW-1185">Reference proteome</keyword>
<dbReference type="PROSITE" id="PS50975">
    <property type="entry name" value="ATP_GRASP"/>
    <property type="match status" value="1"/>
</dbReference>
<name>A0A0J7IL05_9FLAO</name>
<dbReference type="GO" id="GO:0005524">
    <property type="term" value="F:ATP binding"/>
    <property type="evidence" value="ECO:0007669"/>
    <property type="project" value="UniProtKB-UniRule"/>
</dbReference>
<proteinExistence type="predicted"/>
<evidence type="ECO:0000259" key="3">
    <source>
        <dbReference type="PROSITE" id="PS50975"/>
    </source>
</evidence>
<keyword evidence="2" id="KW-1133">Transmembrane helix</keyword>
<evidence type="ECO:0000256" key="2">
    <source>
        <dbReference type="SAM" id="Phobius"/>
    </source>
</evidence>
<keyword evidence="1" id="KW-0067">ATP-binding</keyword>
<comment type="caution">
    <text evidence="4">The sequence shown here is derived from an EMBL/GenBank/DDBJ whole genome shotgun (WGS) entry which is preliminary data.</text>
</comment>
<evidence type="ECO:0000256" key="1">
    <source>
        <dbReference type="PROSITE-ProRule" id="PRU00409"/>
    </source>
</evidence>